<name>A0A7M5UTH8_9CNID</name>
<feature type="compositionally biased region" description="Basic residues" evidence="1">
    <location>
        <begin position="167"/>
        <end position="179"/>
    </location>
</feature>
<evidence type="ECO:0000313" key="3">
    <source>
        <dbReference type="Proteomes" id="UP000594262"/>
    </source>
</evidence>
<evidence type="ECO:0000313" key="2">
    <source>
        <dbReference type="EnsemblMetazoa" id="CLYHEMP005574.1"/>
    </source>
</evidence>
<feature type="region of interest" description="Disordered" evidence="1">
    <location>
        <begin position="166"/>
        <end position="186"/>
    </location>
</feature>
<proteinExistence type="predicted"/>
<dbReference type="AlphaFoldDB" id="A0A7M5UTH8"/>
<protein>
    <submittedName>
        <fullName evidence="2">Uncharacterized protein</fullName>
    </submittedName>
</protein>
<dbReference type="EnsemblMetazoa" id="CLYHEMT005574.1">
    <property type="protein sequence ID" value="CLYHEMP005574.1"/>
    <property type="gene ID" value="CLYHEMG005574"/>
</dbReference>
<reference evidence="2" key="1">
    <citation type="submission" date="2021-01" db="UniProtKB">
        <authorList>
            <consortium name="EnsemblMetazoa"/>
        </authorList>
    </citation>
    <scope>IDENTIFICATION</scope>
</reference>
<accession>A0A7M5UTH8</accession>
<feature type="region of interest" description="Disordered" evidence="1">
    <location>
        <begin position="1"/>
        <end position="33"/>
    </location>
</feature>
<sequence>MASGSTTSDTNKIMQSDDWTVPGPSTASMPATDTERSINSTFWEDINESTSNAFDKIIKTSEACYLIHSIDVILEAASHESHLSLLSCEQSLLNLASSNETAGIFFACSFELTNENMVITRYFEHGCYSGYFRKYGETLVNNKLGCTSLSLKTFNGADITNEEMRSSMKRQKLKSKGNSRQRGYYSNNLRTNKSSVVNSLKTLLTELDARAEIKPLGCIILVDKATTKTNDSDNR</sequence>
<dbReference type="Proteomes" id="UP000594262">
    <property type="component" value="Unplaced"/>
</dbReference>
<organism evidence="2 3">
    <name type="scientific">Clytia hemisphaerica</name>
    <dbReference type="NCBI Taxonomy" id="252671"/>
    <lineage>
        <taxon>Eukaryota</taxon>
        <taxon>Metazoa</taxon>
        <taxon>Cnidaria</taxon>
        <taxon>Hydrozoa</taxon>
        <taxon>Hydroidolina</taxon>
        <taxon>Leptothecata</taxon>
        <taxon>Obeliida</taxon>
        <taxon>Clytiidae</taxon>
        <taxon>Clytia</taxon>
    </lineage>
</organism>
<evidence type="ECO:0000256" key="1">
    <source>
        <dbReference type="SAM" id="MobiDB-lite"/>
    </source>
</evidence>
<keyword evidence="3" id="KW-1185">Reference proteome</keyword>